<evidence type="ECO:0000256" key="2">
    <source>
        <dbReference type="ARBA" id="ARBA00022670"/>
    </source>
</evidence>
<feature type="domain" description="Peptidase M48" evidence="8">
    <location>
        <begin position="95"/>
        <end position="261"/>
    </location>
</feature>
<reference evidence="9 10" key="1">
    <citation type="submission" date="2018-09" db="EMBL/GenBank/DDBJ databases">
        <title>Genome comparison of Alicycliphilus sp. BQ1, a polyurethanolytic bacterium, with its closest phylogenetic relatives Alicycliphilus denitrificans BC and K601, unable to attack polyurethane.</title>
        <authorList>
            <person name="Loza-Tavera H."/>
            <person name="Lozano L."/>
            <person name="Cevallos M."/>
            <person name="Maya-Lucas O."/>
            <person name="Garcia-Mena J."/>
            <person name="Hernandez J."/>
        </authorList>
    </citation>
    <scope>NUCLEOTIDE SEQUENCE [LARGE SCALE GENOMIC DNA]</scope>
    <source>
        <strain evidence="9 10">BQ1</strain>
    </source>
</reference>
<keyword evidence="3" id="KW-0479">Metal-binding</keyword>
<accession>A0A3R7FDV0</accession>
<keyword evidence="2" id="KW-0645">Protease</keyword>
<evidence type="ECO:0000256" key="6">
    <source>
        <dbReference type="ARBA" id="ARBA00023049"/>
    </source>
</evidence>
<evidence type="ECO:0000313" key="9">
    <source>
        <dbReference type="EMBL" id="RKJ95505.1"/>
    </source>
</evidence>
<dbReference type="EMBL" id="NKDB02000003">
    <property type="protein sequence ID" value="RKJ95505.1"/>
    <property type="molecule type" value="Genomic_DNA"/>
</dbReference>
<sequence length="508" mass="54672">MGRALAASLLIVFGTAQAPVALAQSQLPMMGDGAEMTTSAERKLGDRIIRELYRDPDYIDDAVLQEYVQGLFQALVQAAQERGELSPELQERFAWQILLGRDRTVNAFALPGGYFGVHLGLIGVVGTRDELASVLAHELSHVTQRHIARLMAQQGRQTPLMLGAMILGALAAAKNPAAAQAMMVGGQALAVQNQLNFSRDMEREADRVGFGLMQPAGFAPQGFVGMFDKLQQANRINDNGSWPYLRSHPLTTQRIADMHSRIPQGAAAPAPATLEHLMMAARARVLMRPGVDTWRQWVAEPQDAGFSARPLAQRVPAWYAATLAAVQLGNMAAARQSLRGLQADVRGDAAAARQARLLGAELELAAGDAPAALTYLQDSVVAGAEKKAGAPMGRPEMLLRTQALLRTGAAADMAGPLQTWVTSHPGDATAWQLLAQAWQQQKQPLRAVRAEAEAQVARYDYAAAVDRFKAGQDLARRGGAAADHIEASIIDTRLRAVQSLLKEQAAER</sequence>
<proteinExistence type="predicted"/>
<protein>
    <submittedName>
        <fullName evidence="9">Peptidase M48</fullName>
    </submittedName>
</protein>
<feature type="chain" id="PRO_5018757950" evidence="7">
    <location>
        <begin position="19"/>
        <end position="508"/>
    </location>
</feature>
<dbReference type="Pfam" id="PF01435">
    <property type="entry name" value="Peptidase_M48"/>
    <property type="match status" value="1"/>
</dbReference>
<keyword evidence="6" id="KW-0482">Metalloprotease</keyword>
<keyword evidence="5" id="KW-0862">Zinc</keyword>
<dbReference type="Gene3D" id="3.30.2010.10">
    <property type="entry name" value="Metalloproteases ('zincins'), catalytic domain"/>
    <property type="match status" value="1"/>
</dbReference>
<keyword evidence="7" id="KW-0732">Signal</keyword>
<dbReference type="GO" id="GO:0004222">
    <property type="term" value="F:metalloendopeptidase activity"/>
    <property type="evidence" value="ECO:0007669"/>
    <property type="project" value="InterPro"/>
</dbReference>
<dbReference type="RefSeq" id="WP_094439470.1">
    <property type="nucleotide sequence ID" value="NZ_NKDB02000003.1"/>
</dbReference>
<dbReference type="PANTHER" id="PTHR22726:SF1">
    <property type="entry name" value="METALLOENDOPEPTIDASE OMA1, MITOCHONDRIAL"/>
    <property type="match status" value="1"/>
</dbReference>
<feature type="signal peptide" evidence="7">
    <location>
        <begin position="1"/>
        <end position="18"/>
    </location>
</feature>
<comment type="caution">
    <text evidence="9">The sequence shown here is derived from an EMBL/GenBank/DDBJ whole genome shotgun (WGS) entry which is preliminary data.</text>
</comment>
<evidence type="ECO:0000256" key="4">
    <source>
        <dbReference type="ARBA" id="ARBA00022801"/>
    </source>
</evidence>
<evidence type="ECO:0000256" key="7">
    <source>
        <dbReference type="SAM" id="SignalP"/>
    </source>
</evidence>
<comment type="cofactor">
    <cofactor evidence="1">
        <name>Zn(2+)</name>
        <dbReference type="ChEBI" id="CHEBI:29105"/>
    </cofactor>
</comment>
<organism evidence="9 10">
    <name type="scientific">Alicycliphilus denitrificans</name>
    <dbReference type="NCBI Taxonomy" id="179636"/>
    <lineage>
        <taxon>Bacteria</taxon>
        <taxon>Pseudomonadati</taxon>
        <taxon>Pseudomonadota</taxon>
        <taxon>Betaproteobacteria</taxon>
        <taxon>Burkholderiales</taxon>
        <taxon>Comamonadaceae</taxon>
        <taxon>Alicycliphilus</taxon>
    </lineage>
</organism>
<keyword evidence="4" id="KW-0378">Hydrolase</keyword>
<dbReference type="GO" id="GO:0016020">
    <property type="term" value="C:membrane"/>
    <property type="evidence" value="ECO:0007669"/>
    <property type="project" value="TreeGrafter"/>
</dbReference>
<dbReference type="Proteomes" id="UP000216225">
    <property type="component" value="Unassembled WGS sequence"/>
</dbReference>
<dbReference type="AlphaFoldDB" id="A0A3R7FDV0"/>
<dbReference type="GO" id="GO:0051603">
    <property type="term" value="P:proteolysis involved in protein catabolic process"/>
    <property type="evidence" value="ECO:0007669"/>
    <property type="project" value="TreeGrafter"/>
</dbReference>
<name>A0A3R7FDV0_9BURK</name>
<dbReference type="InterPro" id="IPR001915">
    <property type="entry name" value="Peptidase_M48"/>
</dbReference>
<evidence type="ECO:0000259" key="8">
    <source>
        <dbReference type="Pfam" id="PF01435"/>
    </source>
</evidence>
<evidence type="ECO:0000256" key="5">
    <source>
        <dbReference type="ARBA" id="ARBA00022833"/>
    </source>
</evidence>
<dbReference type="InterPro" id="IPR051156">
    <property type="entry name" value="Mito/Outer_Membr_Metalloprot"/>
</dbReference>
<evidence type="ECO:0000313" key="10">
    <source>
        <dbReference type="Proteomes" id="UP000216225"/>
    </source>
</evidence>
<dbReference type="PANTHER" id="PTHR22726">
    <property type="entry name" value="METALLOENDOPEPTIDASE OMA1"/>
    <property type="match status" value="1"/>
</dbReference>
<evidence type="ECO:0000256" key="1">
    <source>
        <dbReference type="ARBA" id="ARBA00001947"/>
    </source>
</evidence>
<gene>
    <name evidence="9" type="ORF">CE154_016345</name>
</gene>
<evidence type="ECO:0000256" key="3">
    <source>
        <dbReference type="ARBA" id="ARBA00022723"/>
    </source>
</evidence>
<dbReference type="GO" id="GO:0046872">
    <property type="term" value="F:metal ion binding"/>
    <property type="evidence" value="ECO:0007669"/>
    <property type="project" value="UniProtKB-KW"/>
</dbReference>